<evidence type="ECO:0000256" key="6">
    <source>
        <dbReference type="ARBA" id="ARBA00022982"/>
    </source>
</evidence>
<dbReference type="InterPro" id="IPR010207">
    <property type="entry name" value="Elect_transpt_cplx_RnfB/RsxB"/>
</dbReference>
<dbReference type="GO" id="GO:0046872">
    <property type="term" value="F:metal ion binding"/>
    <property type="evidence" value="ECO:0007669"/>
    <property type="project" value="UniProtKB-KW"/>
</dbReference>
<feature type="binding site" evidence="10">
    <location>
        <position position="54"/>
    </location>
    <ligand>
        <name>[4Fe-4S] cluster</name>
        <dbReference type="ChEBI" id="CHEBI:49883"/>
        <label>1</label>
    </ligand>
</feature>
<comment type="caution">
    <text evidence="10">Lacks conserved residue(s) required for the propagation of feature annotation.</text>
</comment>
<comment type="function">
    <text evidence="10">Part of a membrane-bound complex that couples electron transfer with translocation of ions across the membrane.</text>
</comment>
<evidence type="ECO:0000259" key="12">
    <source>
        <dbReference type="PROSITE" id="PS51656"/>
    </source>
</evidence>
<feature type="domain" description="4Fe-4S ferredoxin-type" evidence="11">
    <location>
        <begin position="238"/>
        <end position="267"/>
    </location>
</feature>
<keyword evidence="9 10" id="KW-0472">Membrane</keyword>
<keyword evidence="10" id="KW-1003">Cell membrane</keyword>
<evidence type="ECO:0000256" key="10">
    <source>
        <dbReference type="HAMAP-Rule" id="MF_00463"/>
    </source>
</evidence>
<dbReference type="Gene3D" id="3.20.20.20">
    <property type="entry name" value="Dihydropteroate synthase-like"/>
    <property type="match status" value="1"/>
</dbReference>
<feature type="domain" description="4Fe-4S ferredoxin-type" evidence="11">
    <location>
        <begin position="270"/>
        <end position="294"/>
    </location>
</feature>
<dbReference type="SUPFAM" id="SSF54862">
    <property type="entry name" value="4Fe-4S ferredoxins"/>
    <property type="match status" value="2"/>
</dbReference>
<dbReference type="Pfam" id="PF12838">
    <property type="entry name" value="Fer4_7"/>
    <property type="match status" value="2"/>
</dbReference>
<dbReference type="HAMAP" id="MF_00463">
    <property type="entry name" value="RsxB_RnfB"/>
    <property type="match status" value="1"/>
</dbReference>
<comment type="caution">
    <text evidence="13">The sequence shown here is derived from an EMBL/GenBank/DDBJ whole genome shotgun (WGS) entry which is preliminary data.</text>
</comment>
<reference evidence="13" key="2">
    <citation type="journal article" date="2021" name="PeerJ">
        <title>Extensive microbial diversity within the chicken gut microbiome revealed by metagenomics and culture.</title>
        <authorList>
            <person name="Gilroy R."/>
            <person name="Ravi A."/>
            <person name="Getino M."/>
            <person name="Pursley I."/>
            <person name="Horton D.L."/>
            <person name="Alikhan N.F."/>
            <person name="Baker D."/>
            <person name="Gharbi K."/>
            <person name="Hall N."/>
            <person name="Watson M."/>
            <person name="Adriaenssens E.M."/>
            <person name="Foster-Nyarko E."/>
            <person name="Jarju S."/>
            <person name="Secka A."/>
            <person name="Antonio M."/>
            <person name="Oren A."/>
            <person name="Chaudhuri R.R."/>
            <person name="La Ragione R."/>
            <person name="Hildebrand F."/>
            <person name="Pallen M.J."/>
        </authorList>
    </citation>
    <scope>NUCLEOTIDE SEQUENCE</scope>
    <source>
        <strain evidence="13">13766</strain>
    </source>
</reference>
<proteinExistence type="inferred from homology"/>
<feature type="binding site" evidence="10">
    <location>
        <position position="179"/>
    </location>
    <ligand>
        <name>[4Fe-4S] cluster</name>
        <dbReference type="ChEBI" id="CHEBI:49883"/>
        <label>3</label>
    </ligand>
</feature>
<dbReference type="InterPro" id="IPR050395">
    <property type="entry name" value="4Fe4S_Ferredoxin_RnfB"/>
</dbReference>
<keyword evidence="5 10" id="KW-1278">Translocase</keyword>
<sequence>MDGGAIAIAALVLGGLGLVFGGVLALVSKAFSVPQDPLFDSVREALPGANCGGCGFSGCDAYARAVAEGKAGVSQCPVGGAEVAGRIAAVMGVDAEKMERKAAVVMCRGGQEKCRIRFSYDGPRSCRSAALAGDGDKACRYSCLGWGDCERACPFGAIHVNEERLAVVHENACRGCGVCVDVCPRGVLRLMPVEHAVHRMCSAMERGKVVRENCSAGCLGCGKCERSCKFGALKLVSQLPEIDLEKCVGCMCCADNCPTGALQANEALRRHALIRYGDCTGCGACAAACQFGAIVGGAGQPHSVVEWNCVGCGACAAACPQDCVQMVYNTKSI</sequence>
<dbReference type="EMBL" id="DVJN01000036">
    <property type="protein sequence ID" value="HIS91733.1"/>
    <property type="molecule type" value="Genomic_DNA"/>
</dbReference>
<evidence type="ECO:0000256" key="4">
    <source>
        <dbReference type="ARBA" id="ARBA00022737"/>
    </source>
</evidence>
<evidence type="ECO:0000256" key="2">
    <source>
        <dbReference type="ARBA" id="ARBA00022485"/>
    </source>
</evidence>
<feature type="region of interest" description="Hydrophobic" evidence="10">
    <location>
        <begin position="1"/>
        <end position="28"/>
    </location>
</feature>
<dbReference type="GO" id="GO:0022900">
    <property type="term" value="P:electron transport chain"/>
    <property type="evidence" value="ECO:0007669"/>
    <property type="project" value="UniProtKB-UniRule"/>
</dbReference>
<keyword evidence="1 10" id="KW-0813">Transport</keyword>
<dbReference type="EC" id="7.-.-.-" evidence="10"/>
<accession>A0A9D1FZ04</accession>
<comment type="cofactor">
    <cofactor evidence="10">
        <name>[4Fe-4S] cluster</name>
        <dbReference type="ChEBI" id="CHEBI:49883"/>
    </cofactor>
    <text evidence="10">Binds 3 [4Fe-4S] clusters.</text>
</comment>
<feature type="binding site" evidence="10">
    <location>
        <position position="139"/>
    </location>
    <ligand>
        <name>[4Fe-4S] cluster</name>
        <dbReference type="ChEBI" id="CHEBI:49883"/>
        <label>2</label>
    </ligand>
</feature>
<feature type="domain" description="4Fe-4S ferredoxin-type" evidence="11">
    <location>
        <begin position="164"/>
        <end position="193"/>
    </location>
</feature>
<dbReference type="InterPro" id="IPR007202">
    <property type="entry name" value="4Fe-4S_dom"/>
</dbReference>
<evidence type="ECO:0000256" key="5">
    <source>
        <dbReference type="ARBA" id="ARBA00022967"/>
    </source>
</evidence>
<feature type="binding site" evidence="10">
    <location>
        <position position="149"/>
    </location>
    <ligand>
        <name>[4Fe-4S] cluster</name>
        <dbReference type="ChEBI" id="CHEBI:49883"/>
        <label>2</label>
    </ligand>
</feature>
<feature type="domain" description="4Fe-4S ferredoxin-type" evidence="11">
    <location>
        <begin position="299"/>
        <end position="329"/>
    </location>
</feature>
<dbReference type="InterPro" id="IPR011005">
    <property type="entry name" value="Dihydropteroate_synth-like_sf"/>
</dbReference>
<feature type="binding site" evidence="10">
    <location>
        <position position="76"/>
    </location>
    <ligand>
        <name>[4Fe-4S] cluster</name>
        <dbReference type="ChEBI" id="CHEBI:49883"/>
        <label>1</label>
    </ligand>
</feature>
<dbReference type="InterPro" id="IPR017896">
    <property type="entry name" value="4Fe4S_Fe-S-bd"/>
</dbReference>
<dbReference type="Gene3D" id="3.30.70.20">
    <property type="match status" value="3"/>
</dbReference>
<dbReference type="PROSITE" id="PS51379">
    <property type="entry name" value="4FE4S_FER_2"/>
    <property type="match status" value="6"/>
</dbReference>
<comment type="subcellular location">
    <subcellularLocation>
        <location evidence="10">Cell membrane</location>
    </subcellularLocation>
</comment>
<evidence type="ECO:0000313" key="13">
    <source>
        <dbReference type="EMBL" id="HIS91733.1"/>
    </source>
</evidence>
<evidence type="ECO:0000256" key="7">
    <source>
        <dbReference type="ARBA" id="ARBA00023004"/>
    </source>
</evidence>
<dbReference type="Pfam" id="PF04060">
    <property type="entry name" value="FeS"/>
    <property type="match status" value="1"/>
</dbReference>
<comment type="subunit">
    <text evidence="10">The complex is composed of six subunits: RnfA, RnfB, RnfC, RnfD, RnfE and RnfG.</text>
</comment>
<evidence type="ECO:0000256" key="3">
    <source>
        <dbReference type="ARBA" id="ARBA00022723"/>
    </source>
</evidence>
<feature type="binding site" evidence="10">
    <location>
        <position position="59"/>
    </location>
    <ligand>
        <name>[4Fe-4S] cluster</name>
        <dbReference type="ChEBI" id="CHEBI:49883"/>
        <label>1</label>
    </ligand>
</feature>
<organism evidence="13 14">
    <name type="scientific">Candidatus Alectryocaccomicrobium excrementavium</name>
    <dbReference type="NCBI Taxonomy" id="2840668"/>
    <lineage>
        <taxon>Bacteria</taxon>
        <taxon>Bacillati</taxon>
        <taxon>Bacillota</taxon>
        <taxon>Clostridia</taxon>
        <taxon>Candidatus Alectryocaccomicrobium</taxon>
    </lineage>
</organism>
<keyword evidence="8 10" id="KW-0411">Iron-sulfur</keyword>
<dbReference type="PROSITE" id="PS00198">
    <property type="entry name" value="4FE4S_FER_1"/>
    <property type="match status" value="2"/>
</dbReference>
<feature type="binding site" evidence="10">
    <location>
        <position position="143"/>
    </location>
    <ligand>
        <name>[4Fe-4S] cluster</name>
        <dbReference type="ChEBI" id="CHEBI:49883"/>
        <label>2</label>
    </ligand>
</feature>
<feature type="binding site" evidence="10">
    <location>
        <position position="153"/>
    </location>
    <ligand>
        <name>[4Fe-4S] cluster</name>
        <dbReference type="ChEBI" id="CHEBI:49883"/>
        <label>3</label>
    </ligand>
</feature>
<comment type="similarity">
    <text evidence="10">Belongs to the 4Fe4S bacterial-type ferredoxin family. RnfB subfamily.</text>
</comment>
<feature type="binding site" evidence="10">
    <location>
        <position position="176"/>
    </location>
    <ligand>
        <name>[4Fe-4S] cluster</name>
        <dbReference type="ChEBI" id="CHEBI:49883"/>
        <label>3</label>
    </ligand>
</feature>
<evidence type="ECO:0000313" key="14">
    <source>
        <dbReference type="Proteomes" id="UP000824140"/>
    </source>
</evidence>
<protein>
    <recommendedName>
        <fullName evidence="10">Ion-translocating oxidoreductase complex subunit B</fullName>
        <ecNumber evidence="10">7.-.-.-</ecNumber>
    </recommendedName>
    <alternativeName>
        <fullName evidence="10">Rnf electron transport complex subunit B</fullName>
    </alternativeName>
</protein>
<dbReference type="InterPro" id="IPR017900">
    <property type="entry name" value="4Fe4S_Fe_S_CS"/>
</dbReference>
<dbReference type="AlphaFoldDB" id="A0A9D1FZ04"/>
<gene>
    <name evidence="10" type="primary">rnfB</name>
    <name evidence="13" type="ORF">IAA84_01810</name>
</gene>
<keyword evidence="7 10" id="KW-0408">Iron</keyword>
<dbReference type="Proteomes" id="UP000824140">
    <property type="component" value="Unassembled WGS sequence"/>
</dbReference>
<feature type="binding site" evidence="10">
    <location>
        <position position="183"/>
    </location>
    <ligand>
        <name>[4Fe-4S] cluster</name>
        <dbReference type="ChEBI" id="CHEBI:49883"/>
        <label>2</label>
    </ligand>
</feature>
<feature type="binding site" evidence="10">
    <location>
        <position position="173"/>
    </location>
    <ligand>
        <name>[4Fe-4S] cluster</name>
        <dbReference type="ChEBI" id="CHEBI:49883"/>
        <label>3</label>
    </ligand>
</feature>
<dbReference type="PROSITE" id="PS51656">
    <property type="entry name" value="4FE4S"/>
    <property type="match status" value="1"/>
</dbReference>
<name>A0A9D1FZ04_9FIRM</name>
<feature type="domain" description="4Fe-4S" evidence="12">
    <location>
        <begin position="34"/>
        <end position="93"/>
    </location>
</feature>
<keyword evidence="6 10" id="KW-0249">Electron transport</keyword>
<keyword evidence="3 10" id="KW-0479">Metal-binding</keyword>
<evidence type="ECO:0000256" key="1">
    <source>
        <dbReference type="ARBA" id="ARBA00022448"/>
    </source>
</evidence>
<feature type="domain" description="4Fe-4S ferredoxin-type" evidence="11">
    <location>
        <begin position="129"/>
        <end position="163"/>
    </location>
</feature>
<dbReference type="GO" id="GO:0009055">
    <property type="term" value="F:electron transfer activity"/>
    <property type="evidence" value="ECO:0007669"/>
    <property type="project" value="InterPro"/>
</dbReference>
<evidence type="ECO:0000256" key="9">
    <source>
        <dbReference type="ARBA" id="ARBA00023136"/>
    </source>
</evidence>
<dbReference type="NCBIfam" id="TIGR01944">
    <property type="entry name" value="rnfB"/>
    <property type="match status" value="1"/>
</dbReference>
<evidence type="ECO:0000259" key="11">
    <source>
        <dbReference type="PROSITE" id="PS51379"/>
    </source>
</evidence>
<evidence type="ECO:0000256" key="8">
    <source>
        <dbReference type="ARBA" id="ARBA00023014"/>
    </source>
</evidence>
<dbReference type="PANTHER" id="PTHR43560:SF1">
    <property type="entry name" value="ION-TRANSLOCATING OXIDOREDUCTASE COMPLEX SUBUNIT B"/>
    <property type="match status" value="1"/>
</dbReference>
<keyword evidence="2 10" id="KW-0004">4Fe-4S</keyword>
<dbReference type="GO" id="GO:0005886">
    <property type="term" value="C:plasma membrane"/>
    <property type="evidence" value="ECO:0007669"/>
    <property type="project" value="UniProtKB-SubCell"/>
</dbReference>
<dbReference type="GO" id="GO:0051539">
    <property type="term" value="F:4 iron, 4 sulfur cluster binding"/>
    <property type="evidence" value="ECO:0007669"/>
    <property type="project" value="UniProtKB-UniRule"/>
</dbReference>
<reference evidence="13" key="1">
    <citation type="submission" date="2020-10" db="EMBL/GenBank/DDBJ databases">
        <authorList>
            <person name="Gilroy R."/>
        </authorList>
    </citation>
    <scope>NUCLEOTIDE SEQUENCE</scope>
    <source>
        <strain evidence="13">13766</strain>
    </source>
</reference>
<dbReference type="CDD" id="cd10549">
    <property type="entry name" value="MtMvhB_like"/>
    <property type="match status" value="2"/>
</dbReference>
<feature type="domain" description="4Fe-4S ferredoxin-type" evidence="11">
    <location>
        <begin position="207"/>
        <end position="237"/>
    </location>
</feature>
<dbReference type="PANTHER" id="PTHR43560">
    <property type="entry name" value="ION-TRANSLOCATING OXIDOREDUCTASE COMPLEX SUBUNIT B"/>
    <property type="match status" value="1"/>
</dbReference>
<dbReference type="Pfam" id="PF14697">
    <property type="entry name" value="Fer4_21"/>
    <property type="match status" value="1"/>
</dbReference>
<keyword evidence="4 10" id="KW-0677">Repeat</keyword>
<feature type="binding site" evidence="10">
    <location>
        <position position="51"/>
    </location>
    <ligand>
        <name>[4Fe-4S] cluster</name>
        <dbReference type="ChEBI" id="CHEBI:49883"/>
        <label>1</label>
    </ligand>
</feature>